<dbReference type="NCBIfam" id="TIGR00756">
    <property type="entry name" value="PPR"/>
    <property type="match status" value="1"/>
</dbReference>
<dbReference type="EMBL" id="AWUE01023651">
    <property type="protein sequence ID" value="OMO53123.1"/>
    <property type="molecule type" value="Genomic_DNA"/>
</dbReference>
<dbReference type="STRING" id="93759.A0A1R3G4W4"/>
<evidence type="ECO:0000256" key="2">
    <source>
        <dbReference type="PROSITE-ProRule" id="PRU00708"/>
    </source>
</evidence>
<dbReference type="OrthoDB" id="185373at2759"/>
<evidence type="ECO:0000313" key="3">
    <source>
        <dbReference type="EMBL" id="OMO53123.1"/>
    </source>
</evidence>
<name>A0A1R3G4W4_9ROSI</name>
<accession>A0A1R3G4W4</accession>
<gene>
    <name evidence="3" type="ORF">COLO4_36843</name>
</gene>
<dbReference type="AlphaFoldDB" id="A0A1R3G4W4"/>
<evidence type="ECO:0000313" key="4">
    <source>
        <dbReference type="Proteomes" id="UP000187203"/>
    </source>
</evidence>
<dbReference type="InterPro" id="IPR011990">
    <property type="entry name" value="TPR-like_helical_dom_sf"/>
</dbReference>
<dbReference type="Proteomes" id="UP000187203">
    <property type="component" value="Unassembled WGS sequence"/>
</dbReference>
<protein>
    <recommendedName>
        <fullName evidence="5">Pentatricopeptide repeat-containing protein</fullName>
    </recommendedName>
</protein>
<dbReference type="InterPro" id="IPR002885">
    <property type="entry name" value="PPR_rpt"/>
</dbReference>
<dbReference type="PROSITE" id="PS51375">
    <property type="entry name" value="PPR"/>
    <property type="match status" value="1"/>
</dbReference>
<organism evidence="3 4">
    <name type="scientific">Corchorus olitorius</name>
    <dbReference type="NCBI Taxonomy" id="93759"/>
    <lineage>
        <taxon>Eukaryota</taxon>
        <taxon>Viridiplantae</taxon>
        <taxon>Streptophyta</taxon>
        <taxon>Embryophyta</taxon>
        <taxon>Tracheophyta</taxon>
        <taxon>Spermatophyta</taxon>
        <taxon>Magnoliopsida</taxon>
        <taxon>eudicotyledons</taxon>
        <taxon>Gunneridae</taxon>
        <taxon>Pentapetalae</taxon>
        <taxon>rosids</taxon>
        <taxon>malvids</taxon>
        <taxon>Malvales</taxon>
        <taxon>Malvaceae</taxon>
        <taxon>Grewioideae</taxon>
        <taxon>Apeibeae</taxon>
        <taxon>Corchorus</taxon>
    </lineage>
</organism>
<keyword evidence="1" id="KW-0677">Repeat</keyword>
<dbReference type="Gene3D" id="1.25.40.10">
    <property type="entry name" value="Tetratricopeptide repeat domain"/>
    <property type="match status" value="1"/>
</dbReference>
<reference evidence="4" key="1">
    <citation type="submission" date="2013-09" db="EMBL/GenBank/DDBJ databases">
        <title>Corchorus olitorius genome sequencing.</title>
        <authorList>
            <person name="Alam M."/>
            <person name="Haque M.S."/>
            <person name="Islam M.S."/>
            <person name="Emdad E.M."/>
            <person name="Islam M.M."/>
            <person name="Ahmed B."/>
            <person name="Halim A."/>
            <person name="Hossen Q.M.M."/>
            <person name="Hossain M.Z."/>
            <person name="Ahmed R."/>
            <person name="Khan M.M."/>
            <person name="Islam R."/>
            <person name="Rashid M.M."/>
            <person name="Khan S.A."/>
            <person name="Rahman M.S."/>
            <person name="Alam M."/>
            <person name="Yahiya A.S."/>
            <person name="Khan M.S."/>
            <person name="Azam M.S."/>
            <person name="Haque T."/>
            <person name="Lashkar M.Z.H."/>
            <person name="Akhand A.I."/>
            <person name="Morshed G."/>
            <person name="Roy S."/>
            <person name="Uddin K.S."/>
            <person name="Rabeya T."/>
            <person name="Hossain A.S."/>
            <person name="Chowdhury A."/>
            <person name="Snigdha A.R."/>
            <person name="Mortoza M.S."/>
            <person name="Matin S.A."/>
            <person name="Hoque S.M.E."/>
            <person name="Islam M.K."/>
            <person name="Roy D.K."/>
            <person name="Haider R."/>
            <person name="Moosa M.M."/>
            <person name="Elias S.M."/>
            <person name="Hasan A.M."/>
            <person name="Jahan S."/>
            <person name="Shafiuddin M."/>
            <person name="Mahmood N."/>
            <person name="Shommy N.S."/>
        </authorList>
    </citation>
    <scope>NUCLEOTIDE SEQUENCE [LARGE SCALE GENOMIC DNA]</scope>
    <source>
        <strain evidence="4">cv. O-4</strain>
    </source>
</reference>
<proteinExistence type="predicted"/>
<sequence length="198" mass="22599">MVVRSFLKLIACCFLQKQKTGLCTSELDHCFQDATVLYQSQFKYYTPAASPTPRGNSPINHHYISQILSRDDWLLLLKYELKAKRIVLSPQFIVSVLQNQENPLYPLRFYLWASCQNPLIGKNRLIKGVLASALYRNRPVLLSVELVKDIRNSGHKISFLGLSPSTRLYNAVIDALIKSNSLDLAYLKFQQMSADNCK</sequence>
<evidence type="ECO:0008006" key="5">
    <source>
        <dbReference type="Google" id="ProtNLM"/>
    </source>
</evidence>
<comment type="caution">
    <text evidence="3">The sequence shown here is derived from an EMBL/GenBank/DDBJ whole genome shotgun (WGS) entry which is preliminary data.</text>
</comment>
<keyword evidence="4" id="KW-1185">Reference proteome</keyword>
<evidence type="ECO:0000256" key="1">
    <source>
        <dbReference type="ARBA" id="ARBA00022737"/>
    </source>
</evidence>
<feature type="repeat" description="PPR" evidence="2">
    <location>
        <begin position="165"/>
        <end position="198"/>
    </location>
</feature>